<feature type="region of interest" description="Disordered" evidence="1">
    <location>
        <begin position="1"/>
        <end position="50"/>
    </location>
</feature>
<evidence type="ECO:0000259" key="2">
    <source>
        <dbReference type="Pfam" id="PF14244"/>
    </source>
</evidence>
<name>A0A803QBS9_CANSA</name>
<evidence type="ECO:0000313" key="4">
    <source>
        <dbReference type="Proteomes" id="UP000596661"/>
    </source>
</evidence>
<dbReference type="InterPro" id="IPR029472">
    <property type="entry name" value="Copia-like_N"/>
</dbReference>
<accession>A0A803QBS9</accession>
<feature type="compositionally biased region" description="Polar residues" evidence="1">
    <location>
        <begin position="1"/>
        <end position="16"/>
    </location>
</feature>
<dbReference type="EMBL" id="UZAU01000689">
    <property type="status" value="NOT_ANNOTATED_CDS"/>
    <property type="molecule type" value="Genomic_DNA"/>
</dbReference>
<reference evidence="3" key="2">
    <citation type="submission" date="2021-03" db="UniProtKB">
        <authorList>
            <consortium name="EnsemblPlants"/>
        </authorList>
    </citation>
    <scope>IDENTIFICATION</scope>
</reference>
<reference evidence="3" key="1">
    <citation type="submission" date="2018-11" db="EMBL/GenBank/DDBJ databases">
        <authorList>
            <person name="Grassa J C."/>
        </authorList>
    </citation>
    <scope>NUCLEOTIDE SEQUENCE [LARGE SCALE GENOMIC DNA]</scope>
</reference>
<protein>
    <recommendedName>
        <fullName evidence="2">Retrotransposon Copia-like N-terminal domain-containing protein</fullName>
    </recommendedName>
</protein>
<dbReference type="Pfam" id="PF14244">
    <property type="entry name" value="Retrotran_gag_3"/>
    <property type="match status" value="1"/>
</dbReference>
<proteinExistence type="predicted"/>
<evidence type="ECO:0000256" key="1">
    <source>
        <dbReference type="SAM" id="MobiDB-lite"/>
    </source>
</evidence>
<dbReference type="PANTHER" id="PTHR37610">
    <property type="entry name" value="CCHC-TYPE DOMAIN-CONTAINING PROTEIN"/>
    <property type="match status" value="1"/>
</dbReference>
<dbReference type="Proteomes" id="UP000596661">
    <property type="component" value="Chromosome 8"/>
</dbReference>
<dbReference type="AlphaFoldDB" id="A0A803QBS9"/>
<feature type="domain" description="Retrotransposon Copia-like N-terminal" evidence="2">
    <location>
        <begin position="73"/>
        <end position="116"/>
    </location>
</feature>
<organism evidence="3 4">
    <name type="scientific">Cannabis sativa</name>
    <name type="common">Hemp</name>
    <name type="synonym">Marijuana</name>
    <dbReference type="NCBI Taxonomy" id="3483"/>
    <lineage>
        <taxon>Eukaryota</taxon>
        <taxon>Viridiplantae</taxon>
        <taxon>Streptophyta</taxon>
        <taxon>Embryophyta</taxon>
        <taxon>Tracheophyta</taxon>
        <taxon>Spermatophyta</taxon>
        <taxon>Magnoliopsida</taxon>
        <taxon>eudicotyledons</taxon>
        <taxon>Gunneridae</taxon>
        <taxon>Pentapetalae</taxon>
        <taxon>rosids</taxon>
        <taxon>fabids</taxon>
        <taxon>Rosales</taxon>
        <taxon>Cannabaceae</taxon>
        <taxon>Cannabis</taxon>
    </lineage>
</organism>
<dbReference type="EnsemblPlants" id="evm.model.08.604">
    <property type="protein sequence ID" value="cds.evm.model.08.604"/>
    <property type="gene ID" value="evm.TU.08.604"/>
</dbReference>
<dbReference type="PANTHER" id="PTHR37610:SF97">
    <property type="entry name" value="RETROTRANSPOSON GAG DOMAIN-CONTAINING PROTEIN"/>
    <property type="match status" value="1"/>
</dbReference>
<keyword evidence="4" id="KW-1185">Reference proteome</keyword>
<evidence type="ECO:0000313" key="3">
    <source>
        <dbReference type="EnsemblPlants" id="cds.evm.model.08.604"/>
    </source>
</evidence>
<sequence>MVRTRVNSSVTSTDANDNPVVDAPSNIAPPPLQTSTHTIPKAPASAPQNHSALIDRPAYEDVRSPYYLSTAGHPGLALATLVLTNHNFQPWKRDFKILIGAHNKTPFLDNSLPKPPPQDPLLSSSIRCNQMVQSWILHSVSPKIRSSIMYLDTTLEMWSELHNRFNQGNSSCIFKLNETLTFLHQGDDSVSAYFTRLTAIWDEINQLHPKVPCTCLAAAKTQEYLNNDQRCLPRDGLDEHIVINTDGVNILGVTYGSPGHAHILDS</sequence>
<dbReference type="Gramene" id="evm.model.08.604">
    <property type="protein sequence ID" value="cds.evm.model.08.604"/>
    <property type="gene ID" value="evm.TU.08.604"/>
</dbReference>